<sequence length="198" mass="21467">MNGARRGWRWRHNPLRRRSDVVEAWTVLAVGSAVFVGAPAAGLAAGRVAYDDARATSVAQRQERHQARAVLVADAPPKASWSGPGAQASFRVPVRWETASGATRTGTVRVHAGTREGETTWVWLDRQDRLVAAPLGGTDLWTRVGSVAAGTGAGAAGTAVLVGWSVRRRLDRGRLAEWDRAWETWDGPERGQRGRRMA</sequence>
<keyword evidence="2" id="KW-1185">Reference proteome</keyword>
<reference evidence="1" key="1">
    <citation type="journal article" date="2025" name="Int. J. Syst. Evol. Microbiol.">
        <title>Streptomyces citrinus sp. nov., with yellow diffusible pigment.</title>
        <authorList>
            <person name="He Y."/>
            <person name="Yang E."/>
            <person name="Xu J."/>
            <person name="Sun Y."/>
            <person name="Sun L."/>
        </authorList>
    </citation>
    <scope>NUCLEOTIDE SEQUENCE</scope>
    <source>
        <strain evidence="1">Q6</strain>
    </source>
</reference>
<accession>A0ACD5AQM8</accession>
<evidence type="ECO:0000313" key="2">
    <source>
        <dbReference type="Proteomes" id="UP001432251"/>
    </source>
</evidence>
<gene>
    <name evidence="1" type="ORF">V2W30_35500</name>
</gene>
<evidence type="ECO:0000313" key="1">
    <source>
        <dbReference type="EMBL" id="WWQ68113.1"/>
    </source>
</evidence>
<proteinExistence type="predicted"/>
<organism evidence="1 2">
    <name type="scientific">Streptomyces citrinus</name>
    <dbReference type="NCBI Taxonomy" id="3118173"/>
    <lineage>
        <taxon>Bacteria</taxon>
        <taxon>Bacillati</taxon>
        <taxon>Actinomycetota</taxon>
        <taxon>Actinomycetes</taxon>
        <taxon>Kitasatosporales</taxon>
        <taxon>Streptomycetaceae</taxon>
        <taxon>Streptomyces</taxon>
    </lineage>
</organism>
<name>A0ACD5AQM8_9ACTN</name>
<dbReference type="EMBL" id="CP146022">
    <property type="protein sequence ID" value="WWQ68113.1"/>
    <property type="molecule type" value="Genomic_DNA"/>
</dbReference>
<dbReference type="Proteomes" id="UP001432251">
    <property type="component" value="Chromosome"/>
</dbReference>
<protein>
    <submittedName>
        <fullName evidence="1">Uncharacterized protein</fullName>
    </submittedName>
</protein>